<dbReference type="AlphaFoldDB" id="K1W6D3"/>
<dbReference type="EMBL" id="AMBO01000224">
    <property type="protein sequence ID" value="EKD04478.1"/>
    <property type="molecule type" value="Genomic_DNA"/>
</dbReference>
<gene>
    <name evidence="2" type="ORF">A1Q2_01254</name>
</gene>
<sequence length="148" mass="15670">MRPFFATIFFLTVGGVMAAPAPATGDACLGSIEERDLAPRGNPARCPSGKTAKSRGLTPATNGCSFVPEYKFHSCCNSHDICYGTCSRTKASCDTSFHTCMKNVCTATYSAGIKRTACLAAAATYYKGVDIAGDNAFENASEKYCRCV</sequence>
<dbReference type="HOGENOM" id="CLU_1760077_0_0_1"/>
<comment type="caution">
    <text evidence="2">The sequence shown here is derived from an EMBL/GenBank/DDBJ whole genome shotgun (WGS) entry which is preliminary data.</text>
</comment>
<dbReference type="GO" id="GO:0016042">
    <property type="term" value="P:lipid catabolic process"/>
    <property type="evidence" value="ECO:0007669"/>
    <property type="project" value="InterPro"/>
</dbReference>
<accession>K1W6D3</accession>
<evidence type="ECO:0000256" key="1">
    <source>
        <dbReference type="SAM" id="SignalP"/>
    </source>
</evidence>
<name>K1W6D3_TRIAC</name>
<evidence type="ECO:0000313" key="3">
    <source>
        <dbReference type="Proteomes" id="UP000006757"/>
    </source>
</evidence>
<dbReference type="Gene3D" id="1.20.90.10">
    <property type="entry name" value="Phospholipase A2 domain"/>
    <property type="match status" value="1"/>
</dbReference>
<feature type="chain" id="PRO_5003852663" evidence="1">
    <location>
        <begin position="19"/>
        <end position="148"/>
    </location>
</feature>
<protein>
    <submittedName>
        <fullName evidence="2">Putative salivary secreted peptide</fullName>
    </submittedName>
</protein>
<organism evidence="2 3">
    <name type="scientific">Trichosporon asahii var. asahii (strain CBS 8904)</name>
    <name type="common">Yeast</name>
    <dbReference type="NCBI Taxonomy" id="1220162"/>
    <lineage>
        <taxon>Eukaryota</taxon>
        <taxon>Fungi</taxon>
        <taxon>Dikarya</taxon>
        <taxon>Basidiomycota</taxon>
        <taxon>Agaricomycotina</taxon>
        <taxon>Tremellomycetes</taxon>
        <taxon>Trichosporonales</taxon>
        <taxon>Trichosporonaceae</taxon>
        <taxon>Trichosporon</taxon>
    </lineage>
</organism>
<feature type="signal peptide" evidence="1">
    <location>
        <begin position="1"/>
        <end position="18"/>
    </location>
</feature>
<dbReference type="GO" id="GO:0050482">
    <property type="term" value="P:arachidonate secretion"/>
    <property type="evidence" value="ECO:0007669"/>
    <property type="project" value="InterPro"/>
</dbReference>
<keyword evidence="1" id="KW-0732">Signal</keyword>
<dbReference type="Proteomes" id="UP000006757">
    <property type="component" value="Unassembled WGS sequence"/>
</dbReference>
<dbReference type="InterPro" id="IPR036444">
    <property type="entry name" value="PLipase_A2_dom_sf"/>
</dbReference>
<proteinExistence type="predicted"/>
<dbReference type="PANTHER" id="PTHR12824:SF8">
    <property type="entry name" value="GXIVSPLA2, ISOFORM A"/>
    <property type="match status" value="1"/>
</dbReference>
<dbReference type="STRING" id="1220162.K1W6D3"/>
<dbReference type="OrthoDB" id="5596743at2759"/>
<dbReference type="SUPFAM" id="SSF48619">
    <property type="entry name" value="Phospholipase A2, PLA2"/>
    <property type="match status" value="1"/>
</dbReference>
<dbReference type="GO" id="GO:0004623">
    <property type="term" value="F:phospholipase A2 activity"/>
    <property type="evidence" value="ECO:0007669"/>
    <property type="project" value="InterPro"/>
</dbReference>
<dbReference type="PANTHER" id="PTHR12824">
    <property type="entry name" value="GROUP XII SECRETORY PHOSPHOLIPASE A2 FAMILY MEMBER"/>
    <property type="match status" value="1"/>
</dbReference>
<dbReference type="Pfam" id="PF06951">
    <property type="entry name" value="PLA2G12"/>
    <property type="match status" value="1"/>
</dbReference>
<dbReference type="GO" id="GO:0005509">
    <property type="term" value="F:calcium ion binding"/>
    <property type="evidence" value="ECO:0007669"/>
    <property type="project" value="InterPro"/>
</dbReference>
<keyword evidence="3" id="KW-1185">Reference proteome</keyword>
<evidence type="ECO:0000313" key="2">
    <source>
        <dbReference type="EMBL" id="EKD04478.1"/>
    </source>
</evidence>
<dbReference type="GO" id="GO:0005576">
    <property type="term" value="C:extracellular region"/>
    <property type="evidence" value="ECO:0007669"/>
    <property type="project" value="InterPro"/>
</dbReference>
<dbReference type="InParanoid" id="K1W6D3"/>
<reference evidence="2 3" key="1">
    <citation type="journal article" date="2012" name="Eukaryot. Cell">
        <title>Genome sequence of the Trichosporon asahii environmental strain CBS 8904.</title>
        <authorList>
            <person name="Yang R.Y."/>
            <person name="Li H.T."/>
            <person name="Zhu H."/>
            <person name="Zhou G.P."/>
            <person name="Wang M."/>
            <person name="Wang L."/>
        </authorList>
    </citation>
    <scope>NUCLEOTIDE SEQUENCE [LARGE SCALE GENOMIC DNA]</scope>
    <source>
        <strain evidence="2 3">CBS 8904</strain>
    </source>
</reference>
<dbReference type="GO" id="GO:0006644">
    <property type="term" value="P:phospholipid metabolic process"/>
    <property type="evidence" value="ECO:0007669"/>
    <property type="project" value="InterPro"/>
</dbReference>
<dbReference type="InterPro" id="IPR010711">
    <property type="entry name" value="PLA2G12"/>
</dbReference>